<dbReference type="OrthoDB" id="6767105at2759"/>
<gene>
    <name evidence="2" type="ORF">ILUMI_19655</name>
</gene>
<feature type="compositionally biased region" description="Basic and acidic residues" evidence="1">
    <location>
        <begin position="79"/>
        <end position="104"/>
    </location>
</feature>
<protein>
    <submittedName>
        <fullName evidence="2">Uncharacterized protein</fullName>
    </submittedName>
</protein>
<comment type="caution">
    <text evidence="2">The sequence shown here is derived from an EMBL/GenBank/DDBJ whole genome shotgun (WGS) entry which is preliminary data.</text>
</comment>
<feature type="region of interest" description="Disordered" evidence="1">
    <location>
        <begin position="79"/>
        <end position="116"/>
    </location>
</feature>
<evidence type="ECO:0000313" key="2">
    <source>
        <dbReference type="EMBL" id="KAF2886516.1"/>
    </source>
</evidence>
<dbReference type="EMBL" id="VTPC01087433">
    <property type="protein sequence ID" value="KAF2886516.1"/>
    <property type="molecule type" value="Genomic_DNA"/>
</dbReference>
<name>A0A8K0G5D5_IGNLU</name>
<dbReference type="AlphaFoldDB" id="A0A8K0G5D5"/>
<sequence length="189" mass="22596">MDKDKSNNSRQSMTYEAFENIVGEEYLVKFDTIDSRIEENHQDFLKLFQIWRYFKKDQNNINETDQGQIDKKIENTAHANEIKEQVNNKEENKRNRIDTDESKQEQNSNKKQNNKDFHVQCIPQKHRDHVPCEDDNDPFLCHICYKEESETGEDKEIEHEGNKDIDNPFETYKEESDNKNESEEEKSSI</sequence>
<organism evidence="2 3">
    <name type="scientific">Ignelater luminosus</name>
    <name type="common">Cucubano</name>
    <name type="synonym">Pyrophorus luminosus</name>
    <dbReference type="NCBI Taxonomy" id="2038154"/>
    <lineage>
        <taxon>Eukaryota</taxon>
        <taxon>Metazoa</taxon>
        <taxon>Ecdysozoa</taxon>
        <taxon>Arthropoda</taxon>
        <taxon>Hexapoda</taxon>
        <taxon>Insecta</taxon>
        <taxon>Pterygota</taxon>
        <taxon>Neoptera</taxon>
        <taxon>Endopterygota</taxon>
        <taxon>Coleoptera</taxon>
        <taxon>Polyphaga</taxon>
        <taxon>Elateriformia</taxon>
        <taxon>Elateroidea</taxon>
        <taxon>Elateridae</taxon>
        <taxon>Agrypninae</taxon>
        <taxon>Pyrophorini</taxon>
        <taxon>Ignelater</taxon>
    </lineage>
</organism>
<proteinExistence type="predicted"/>
<dbReference type="Proteomes" id="UP000801492">
    <property type="component" value="Unassembled WGS sequence"/>
</dbReference>
<evidence type="ECO:0000256" key="1">
    <source>
        <dbReference type="SAM" id="MobiDB-lite"/>
    </source>
</evidence>
<reference evidence="2" key="1">
    <citation type="submission" date="2019-08" db="EMBL/GenBank/DDBJ databases">
        <title>The genome of the North American firefly Photinus pyralis.</title>
        <authorList>
            <consortium name="Photinus pyralis genome working group"/>
            <person name="Fallon T.R."/>
            <person name="Sander Lower S.E."/>
            <person name="Weng J.-K."/>
        </authorList>
    </citation>
    <scope>NUCLEOTIDE SEQUENCE</scope>
    <source>
        <strain evidence="2">TRF0915ILg1</strain>
        <tissue evidence="2">Whole body</tissue>
    </source>
</reference>
<accession>A0A8K0G5D5</accession>
<evidence type="ECO:0000313" key="3">
    <source>
        <dbReference type="Proteomes" id="UP000801492"/>
    </source>
</evidence>
<feature type="region of interest" description="Disordered" evidence="1">
    <location>
        <begin position="150"/>
        <end position="189"/>
    </location>
</feature>
<keyword evidence="3" id="KW-1185">Reference proteome</keyword>